<dbReference type="Proteomes" id="UP001458880">
    <property type="component" value="Unassembled WGS sequence"/>
</dbReference>
<feature type="region of interest" description="Disordered" evidence="1">
    <location>
        <begin position="189"/>
        <end position="214"/>
    </location>
</feature>
<feature type="compositionally biased region" description="Acidic residues" evidence="1">
    <location>
        <begin position="189"/>
        <end position="203"/>
    </location>
</feature>
<sequence length="214" mass="24807">MEKTEKIKLIHTSGTEFYVFLNEYELARTQTDANFRNELIDKYYQLYKKGLASSIRQVYTDETSELSSISSDNNNNEDTDTRASTPLQKETIPEYTTASRSNAEWTDNGTKLLIQQYSELKPLVEERKIKTMRKMWETISEEFKKHDLNSICASALLENMSQRKDLTDKELEEILSKSDSECEDVYDNDSDYGWCSDDEEDMDTGVSETVENIS</sequence>
<organism evidence="2 3">
    <name type="scientific">Popillia japonica</name>
    <name type="common">Japanese beetle</name>
    <dbReference type="NCBI Taxonomy" id="7064"/>
    <lineage>
        <taxon>Eukaryota</taxon>
        <taxon>Metazoa</taxon>
        <taxon>Ecdysozoa</taxon>
        <taxon>Arthropoda</taxon>
        <taxon>Hexapoda</taxon>
        <taxon>Insecta</taxon>
        <taxon>Pterygota</taxon>
        <taxon>Neoptera</taxon>
        <taxon>Endopterygota</taxon>
        <taxon>Coleoptera</taxon>
        <taxon>Polyphaga</taxon>
        <taxon>Scarabaeiformia</taxon>
        <taxon>Scarabaeidae</taxon>
        <taxon>Rutelinae</taxon>
        <taxon>Popillia</taxon>
    </lineage>
</organism>
<keyword evidence="3" id="KW-1185">Reference proteome</keyword>
<proteinExistence type="predicted"/>
<dbReference type="EMBL" id="JASPKY010000829">
    <property type="protein sequence ID" value="KAK9681282.1"/>
    <property type="molecule type" value="Genomic_DNA"/>
</dbReference>
<feature type="region of interest" description="Disordered" evidence="1">
    <location>
        <begin position="65"/>
        <end position="87"/>
    </location>
</feature>
<name>A0AAW1HWR9_POPJA</name>
<evidence type="ECO:0000313" key="3">
    <source>
        <dbReference type="Proteomes" id="UP001458880"/>
    </source>
</evidence>
<evidence type="ECO:0000313" key="2">
    <source>
        <dbReference type="EMBL" id="KAK9681282.1"/>
    </source>
</evidence>
<reference evidence="2 3" key="1">
    <citation type="journal article" date="2024" name="BMC Genomics">
        <title>De novo assembly and annotation of Popillia japonica's genome with initial clues to its potential as an invasive pest.</title>
        <authorList>
            <person name="Cucini C."/>
            <person name="Boschi S."/>
            <person name="Funari R."/>
            <person name="Cardaioli E."/>
            <person name="Iannotti N."/>
            <person name="Marturano G."/>
            <person name="Paoli F."/>
            <person name="Bruttini M."/>
            <person name="Carapelli A."/>
            <person name="Frati F."/>
            <person name="Nardi F."/>
        </authorList>
    </citation>
    <scope>NUCLEOTIDE SEQUENCE [LARGE SCALE GENOMIC DNA]</scope>
    <source>
        <strain evidence="2">DMR45628</strain>
    </source>
</reference>
<evidence type="ECO:0000256" key="1">
    <source>
        <dbReference type="SAM" id="MobiDB-lite"/>
    </source>
</evidence>
<gene>
    <name evidence="2" type="ORF">QE152_g38453</name>
</gene>
<accession>A0AAW1HWR9</accession>
<dbReference type="AlphaFoldDB" id="A0AAW1HWR9"/>
<comment type="caution">
    <text evidence="2">The sequence shown here is derived from an EMBL/GenBank/DDBJ whole genome shotgun (WGS) entry which is preliminary data.</text>
</comment>
<protein>
    <submittedName>
        <fullName evidence="2">Uncharacterized protein</fullName>
    </submittedName>
</protein>
<feature type="compositionally biased region" description="Low complexity" evidence="1">
    <location>
        <begin position="65"/>
        <end position="76"/>
    </location>
</feature>